<dbReference type="GO" id="GO:0005737">
    <property type="term" value="C:cytoplasm"/>
    <property type="evidence" value="ECO:0007669"/>
    <property type="project" value="TreeGrafter"/>
</dbReference>
<feature type="region of interest" description="Disordered" evidence="6">
    <location>
        <begin position="1471"/>
        <end position="1541"/>
    </location>
</feature>
<proteinExistence type="predicted"/>
<feature type="region of interest" description="Disordered" evidence="6">
    <location>
        <begin position="464"/>
        <end position="495"/>
    </location>
</feature>
<dbReference type="GO" id="GO:0005856">
    <property type="term" value="C:cytoskeleton"/>
    <property type="evidence" value="ECO:0007669"/>
    <property type="project" value="UniProtKB-SubCell"/>
</dbReference>
<keyword evidence="3" id="KW-0597">Phosphoprotein</keyword>
<feature type="compositionally biased region" description="Basic and acidic residues" evidence="6">
    <location>
        <begin position="1482"/>
        <end position="1495"/>
    </location>
</feature>
<feature type="compositionally biased region" description="Pro residues" evidence="6">
    <location>
        <begin position="289"/>
        <end position="305"/>
    </location>
</feature>
<name>A0A851ELD6_9CORV</name>
<dbReference type="EMBL" id="WEIT01028126">
    <property type="protein sequence ID" value="NWI80484.1"/>
    <property type="molecule type" value="Genomic_DNA"/>
</dbReference>
<feature type="region of interest" description="Disordered" evidence="6">
    <location>
        <begin position="1079"/>
        <end position="1099"/>
    </location>
</feature>
<feature type="compositionally biased region" description="Polar residues" evidence="6">
    <location>
        <begin position="1689"/>
        <end position="1700"/>
    </location>
</feature>
<feature type="region of interest" description="Disordered" evidence="6">
    <location>
        <begin position="1191"/>
        <end position="1271"/>
    </location>
</feature>
<keyword evidence="2" id="KW-0963">Cytoplasm</keyword>
<dbReference type="PANTHER" id="PTHR22741:SF11">
    <property type="entry name" value="SICKLE TAIL PROTEIN HOMOLOG"/>
    <property type="match status" value="1"/>
</dbReference>
<feature type="compositionally biased region" description="Low complexity" evidence="6">
    <location>
        <begin position="25"/>
        <end position="38"/>
    </location>
</feature>
<comment type="caution">
    <text evidence="8">The sequence shown here is derived from an EMBL/GenBank/DDBJ whole genome shotgun (WGS) entry which is preliminary data.</text>
</comment>
<dbReference type="Proteomes" id="UP000604080">
    <property type="component" value="Unassembled WGS sequence"/>
</dbReference>
<feature type="compositionally biased region" description="Basic and acidic residues" evidence="6">
    <location>
        <begin position="1761"/>
        <end position="1773"/>
    </location>
</feature>
<dbReference type="PANTHER" id="PTHR22741">
    <property type="entry name" value="P140CAP/SNIP-RELATED"/>
    <property type="match status" value="1"/>
</dbReference>
<dbReference type="FunFam" id="1.20.58.1540:FF:000001">
    <property type="entry name" value="SRC kinase signaling inhibitor 1"/>
    <property type="match status" value="1"/>
</dbReference>
<feature type="region of interest" description="Disordered" evidence="6">
    <location>
        <begin position="1674"/>
        <end position="1700"/>
    </location>
</feature>
<sequence>DQAKPSLHVTSLDDAECLRSKELLSTPSSHTSSNSKSTRNIPRRHTVGGPRSSKEILGMQTSEMDRKREAFLEHLKQKYPHHATAIMGHQERLRDQTRSPKPSQSPQPNLGDHTEHLSEASADSLEAMSEGDSPTPFSRGSRTRASLPVVRSANQTKERSLGVLYLQYGDETKQLRMPNEITSTDTIRALFVSAFPQQLTMKMLESPSVAIYIKDESRNIYYELCDVRNIQDRSFLKVYNKDPAHAFNHTSRAVNGDIRMQREIAYTGRDGPSGSRPASATHPLHAMPSSPPSTPVPHSMPPSPSRIPYGGGRPMGVPGNATIPRDRLSSVPASRSISPSPSAILERRDVKPDEDMSNKNLTLIRNESLYGDPYLFHEGRMSVAAPHSGHPLDVPDHIVAYHRSAMRSSSTYCNPSMQPEMLEQSLYRQKSRKYPESHLPTLGSKTPPASPHRVADMRMIDIHPHHGPHIPAHTLQPDRSSPSRQSFKKEPGPPMFVDAKARSAVGLPGMAEAMPSPVDKQAFGYGSPTMPKDKETRERIQAMEKQIASLTGLVQSALFKGPNTSNSKDASSEKMMLKIVSSKSNTDTAGAASISGGKNALATVESGVIHHAAGAPAMQVSLHGMKRNVSDLRLQLHQMKQLQLQNQEMLRAMVKKAELEINGKVIETVKRLEDPVQRQRNLVEQERQKYLNEEEKIVKKLCELETFVEDLKKDSAASSKTVTLKDVEDGAFLLRQVGEAVATLKGEFPTLQNKMRAILRIEVEAVRFLKEEPHKLDSLLKRVRSMTDVLTMLRRHVTEGLLRGVDPSQAVQYSATEKSTAADTLKNQEEHKPTQGHAQQNLTAIPSESQVSSVKSEVIPFSTMTVHHVQSSPVVIHQSQHSSALVNHAQGSPTAGSHSEGVPAAGHPAATPPAPLQEPTAGFQPTQATPAPQVSVNGTTMQSLFIEEIHSASTRNRAVSIEKAEKKWEEKRQNLDHYNGKEFEKLLEEAQANIMKSIPNLEMPPQPAALPKGDAAEKLEVSEEAPDGEQDNDKLTKSPPPPPPRRSYLPGSGLTTTRSGDVIYTARKEAAAVKECSEDAGQIAQSKAPKEDQALSWSTGHAVVPAAKDEEEEEGDKIMAELQAFQKCSFMDVNSNSHAEQSRNDTHVKDIRPGTLMHHKEKKNLEFCPEERQESDDSLRHVSAAVNGVVYGATTGSPTDSDHPKEKREGRTEEELGSDSSSTADSKIGFSMNDSPTFSKGLFVDSTDYSNKNSQNMSTNLSGVSLPEEDKRRGAQDILGSHFPAVETGKQKPNYRLVKPCRARAGTSPSAALRHTQEAAGPQPSSQEQEVSAVNYNQVVLRPKVSRANSVSSIEDTDSPASSPSEDSPPTENIAFMITKTAVQVLSSGEVHDIVSRKGGDVQTVNIDGRKDGASEKGIPENTDSEEPVVCLDKKPVIIIFDEPMDIRSAYKRLSTIFEECDEELEKMMTDEKIEEEEEDEHEAHEISERQKEESPVANDGKATTEHSAAHGPQGPYLFNLQFDSVESRPPAEEESTKTSFNKYRQIYGLNTEVNSDSADQLGSRQDSKKKFKFKFPKKQLAALTQAIRTGTKTGKKTLQVVVYEEEEEDGTLKQHKEAKRFEITRSQPEESDKSPSGKQEGPSGAAVSLSRTDEIRQSTYRTLDSLEQTIKQLENTISEMSPKPIPENTYTSEGSTVPFSAQIVPETPSREHVVLDESLAGVEPPASLPATSRKGSSAASQTSRMPVPMASKTRQGSMEKSGKQHKLQDPRQYRQANGSAKKAGGDYKATSPTLPASKIPAFSPTSGKSSSAPAPSGESSNPLNPPTKTSIPSSSLLGPQTGRITYSTSLIPSVSNGSSKFQSPTYPGKGHHLSFSLQTQNGRPPPPSSSTSPPSSLSPPSLSQGMKSIRTIHTPSFNSYKAQNGNAGKSAPSTVKEPS</sequence>
<evidence type="ECO:0000313" key="8">
    <source>
        <dbReference type="EMBL" id="NWI80484.1"/>
    </source>
</evidence>
<keyword evidence="4" id="KW-0175">Coiled coil</keyword>
<feature type="compositionally biased region" description="Polar residues" evidence="6">
    <location>
        <begin position="873"/>
        <end position="897"/>
    </location>
</feature>
<feature type="region of interest" description="Disordered" evidence="6">
    <location>
        <begin position="1000"/>
        <end position="1059"/>
    </location>
</feature>
<keyword evidence="5" id="KW-0206">Cytoskeleton</keyword>
<feature type="region of interest" description="Disordered" evidence="6">
    <location>
        <begin position="1605"/>
        <end position="1662"/>
    </location>
</feature>
<feature type="region of interest" description="Disordered" evidence="6">
    <location>
        <begin position="90"/>
        <end position="153"/>
    </location>
</feature>
<gene>
    <name evidence="8" type="ORF">DRYGAM_R07831</name>
</gene>
<comment type="subcellular location">
    <subcellularLocation>
        <location evidence="1">Cytoplasm</location>
        <location evidence="1">Cytoskeleton</location>
    </subcellularLocation>
</comment>
<dbReference type="InterPro" id="IPR022782">
    <property type="entry name" value="AIP3-like_C"/>
</dbReference>
<feature type="compositionally biased region" description="Polar residues" evidence="6">
    <location>
        <begin position="836"/>
        <end position="846"/>
    </location>
</feature>
<feature type="region of interest" description="Disordered" evidence="6">
    <location>
        <begin position="431"/>
        <end position="450"/>
    </location>
</feature>
<organism evidence="8 9">
    <name type="scientific">Dryoscopus gambensis</name>
    <dbReference type="NCBI Taxonomy" id="85069"/>
    <lineage>
        <taxon>Eukaryota</taxon>
        <taxon>Metazoa</taxon>
        <taxon>Chordata</taxon>
        <taxon>Craniata</taxon>
        <taxon>Vertebrata</taxon>
        <taxon>Euteleostomi</taxon>
        <taxon>Archelosauria</taxon>
        <taxon>Archosauria</taxon>
        <taxon>Dinosauria</taxon>
        <taxon>Saurischia</taxon>
        <taxon>Theropoda</taxon>
        <taxon>Coelurosauria</taxon>
        <taxon>Aves</taxon>
        <taxon>Neognathae</taxon>
        <taxon>Neoaves</taxon>
        <taxon>Telluraves</taxon>
        <taxon>Australaves</taxon>
        <taxon>Passeriformes</taxon>
        <taxon>Corvoidea</taxon>
        <taxon>Malaconotidae</taxon>
        <taxon>Dryoscopus</taxon>
    </lineage>
</organism>
<protein>
    <submittedName>
        <fullName evidence="8">SKT protein</fullName>
    </submittedName>
</protein>
<feature type="compositionally biased region" description="Polar residues" evidence="6">
    <location>
        <begin position="1912"/>
        <end position="1934"/>
    </location>
</feature>
<feature type="region of interest" description="Disordered" evidence="6">
    <location>
        <begin position="812"/>
        <end position="849"/>
    </location>
</feature>
<dbReference type="Pfam" id="PF03915">
    <property type="entry name" value="AIP3"/>
    <property type="match status" value="1"/>
</dbReference>
<feature type="region of interest" description="Disordered" evidence="6">
    <location>
        <begin position="873"/>
        <end position="934"/>
    </location>
</feature>
<reference evidence="8" key="1">
    <citation type="submission" date="2019-10" db="EMBL/GenBank/DDBJ databases">
        <title>Bird 10,000 Genomes (B10K) Project - Family phase.</title>
        <authorList>
            <person name="Zhang G."/>
        </authorList>
    </citation>
    <scope>NUCLEOTIDE SEQUENCE</scope>
    <source>
        <strain evidence="8">B10K-DU-002-56</strain>
        <tissue evidence="8">Muscle</tissue>
    </source>
</reference>
<feature type="non-terminal residue" evidence="8">
    <location>
        <position position="1"/>
    </location>
</feature>
<feature type="compositionally biased region" description="Polar residues" evidence="6">
    <location>
        <begin position="1247"/>
        <end position="1263"/>
    </location>
</feature>
<evidence type="ECO:0000256" key="2">
    <source>
        <dbReference type="ARBA" id="ARBA00022490"/>
    </source>
</evidence>
<feature type="compositionally biased region" description="Polar residues" evidence="6">
    <location>
        <begin position="1323"/>
        <end position="1332"/>
    </location>
</feature>
<evidence type="ECO:0000256" key="5">
    <source>
        <dbReference type="ARBA" id="ARBA00023212"/>
    </source>
</evidence>
<dbReference type="Gene3D" id="1.20.58.1540">
    <property type="entry name" value="Actin interacting protein 3, C-terminal domain"/>
    <property type="match status" value="1"/>
</dbReference>
<feature type="compositionally biased region" description="Polar residues" evidence="6">
    <location>
        <begin position="1730"/>
        <end position="1745"/>
    </location>
</feature>
<feature type="region of interest" description="Disordered" evidence="6">
    <location>
        <begin position="512"/>
        <end position="532"/>
    </location>
</feature>
<dbReference type="InterPro" id="IPR051825">
    <property type="entry name" value="SRCIN1"/>
</dbReference>
<feature type="region of interest" description="Disordered" evidence="6">
    <location>
        <begin position="1346"/>
        <end position="1372"/>
    </location>
</feature>
<feature type="compositionally biased region" description="Low complexity" evidence="6">
    <location>
        <begin position="1890"/>
        <end position="1904"/>
    </location>
</feature>
<feature type="compositionally biased region" description="Low complexity" evidence="6">
    <location>
        <begin position="329"/>
        <end position="341"/>
    </location>
</feature>
<feature type="compositionally biased region" description="Basic and acidic residues" evidence="6">
    <location>
        <begin position="1200"/>
        <end position="1214"/>
    </location>
</feature>
<feature type="compositionally biased region" description="Basic and acidic residues" evidence="6">
    <location>
        <begin position="1611"/>
        <end position="1636"/>
    </location>
</feature>
<evidence type="ECO:0000313" key="9">
    <source>
        <dbReference type="Proteomes" id="UP000604080"/>
    </source>
</evidence>
<feature type="compositionally biased region" description="Polar residues" evidence="6">
    <location>
        <begin position="1827"/>
        <end position="1866"/>
    </location>
</feature>
<feature type="domain" description="Actin interacting protein 3-like C-terminal" evidence="7">
    <location>
        <begin position="165"/>
        <end position="241"/>
    </location>
</feature>
<feature type="compositionally biased region" description="Polar residues" evidence="6">
    <location>
        <begin position="812"/>
        <end position="822"/>
    </location>
</feature>
<keyword evidence="9" id="KW-1185">Reference proteome</keyword>
<evidence type="ECO:0000256" key="3">
    <source>
        <dbReference type="ARBA" id="ARBA00022553"/>
    </source>
</evidence>
<feature type="region of interest" description="Disordered" evidence="6">
    <location>
        <begin position="267"/>
        <end position="341"/>
    </location>
</feature>
<evidence type="ECO:0000256" key="4">
    <source>
        <dbReference type="ARBA" id="ARBA00023054"/>
    </source>
</evidence>
<feature type="compositionally biased region" description="Polar residues" evidence="6">
    <location>
        <begin position="923"/>
        <end position="934"/>
    </location>
</feature>
<evidence type="ECO:0000259" key="7">
    <source>
        <dbReference type="Pfam" id="PF03915"/>
    </source>
</evidence>
<feature type="region of interest" description="Disordered" evidence="6">
    <location>
        <begin position="1405"/>
        <end position="1426"/>
    </location>
</feature>
<feature type="compositionally biased region" description="Low complexity" evidence="6">
    <location>
        <begin position="1801"/>
        <end position="1823"/>
    </location>
</feature>
<evidence type="ECO:0000256" key="6">
    <source>
        <dbReference type="SAM" id="MobiDB-lite"/>
    </source>
</evidence>
<feature type="compositionally biased region" description="Basic and acidic residues" evidence="6">
    <location>
        <begin position="1408"/>
        <end position="1419"/>
    </location>
</feature>
<evidence type="ECO:0000256" key="1">
    <source>
        <dbReference type="ARBA" id="ARBA00004245"/>
    </source>
</evidence>
<accession>A0A851ELD6</accession>
<feature type="non-terminal residue" evidence="8">
    <location>
        <position position="1940"/>
    </location>
</feature>
<feature type="region of interest" description="Disordered" evidence="6">
    <location>
        <begin position="20"/>
        <end position="63"/>
    </location>
</feature>
<feature type="compositionally biased region" description="Polar residues" evidence="6">
    <location>
        <begin position="135"/>
        <end position="144"/>
    </location>
</feature>
<feature type="compositionally biased region" description="Low complexity" evidence="6">
    <location>
        <begin position="1359"/>
        <end position="1372"/>
    </location>
</feature>
<feature type="compositionally biased region" description="Polar residues" evidence="6">
    <location>
        <begin position="99"/>
        <end position="108"/>
    </location>
</feature>
<feature type="region of interest" description="Disordered" evidence="6">
    <location>
        <begin position="1719"/>
        <end position="1940"/>
    </location>
</feature>
<feature type="region of interest" description="Disordered" evidence="6">
    <location>
        <begin position="1303"/>
        <end position="1332"/>
    </location>
</feature>
<feature type="compositionally biased region" description="Basic and acidic residues" evidence="6">
    <location>
        <begin position="1526"/>
        <end position="1537"/>
    </location>
</feature>